<feature type="domain" description="Non-reducing end beta-L-arabinofuranosidase-like GH127 catalytic" evidence="2">
    <location>
        <begin position="48"/>
        <end position="436"/>
    </location>
</feature>
<dbReference type="GO" id="GO:0005975">
    <property type="term" value="P:carbohydrate metabolic process"/>
    <property type="evidence" value="ECO:0007669"/>
    <property type="project" value="InterPro"/>
</dbReference>
<feature type="chain" id="PRO_5040718114" description="Secreted protein" evidence="1">
    <location>
        <begin position="28"/>
        <end position="628"/>
    </location>
</feature>
<dbReference type="Proteomes" id="UP001154252">
    <property type="component" value="Unassembled WGS sequence"/>
</dbReference>
<comment type="caution">
    <text evidence="4">The sequence shown here is derived from an EMBL/GenBank/DDBJ whole genome shotgun (WGS) entry which is preliminary data.</text>
</comment>
<feature type="domain" description="Non-reducing end beta-L-arabinofuranosidase-like GH127 middle" evidence="3">
    <location>
        <begin position="447"/>
        <end position="540"/>
    </location>
</feature>
<proteinExistence type="predicted"/>
<dbReference type="OrthoDB" id="5358475at2759"/>
<evidence type="ECO:0000259" key="2">
    <source>
        <dbReference type="Pfam" id="PF07944"/>
    </source>
</evidence>
<organism evidence="4 5">
    <name type="scientific">Penicillium egyptiacum</name>
    <dbReference type="NCBI Taxonomy" id="1303716"/>
    <lineage>
        <taxon>Eukaryota</taxon>
        <taxon>Fungi</taxon>
        <taxon>Dikarya</taxon>
        <taxon>Ascomycota</taxon>
        <taxon>Pezizomycotina</taxon>
        <taxon>Eurotiomycetes</taxon>
        <taxon>Eurotiomycetidae</taxon>
        <taxon>Eurotiales</taxon>
        <taxon>Aspergillaceae</taxon>
        <taxon>Penicillium</taxon>
    </lineage>
</organism>
<dbReference type="EMBL" id="CAJVRC010000836">
    <property type="protein sequence ID" value="CAG8887097.1"/>
    <property type="molecule type" value="Genomic_DNA"/>
</dbReference>
<sequence length="628" mass="69979">MMHSNDWQKPLAIFVYLFLSLSSFVNGHSDLNIRDVGAQAYAFDLGGVELAQDRFLENQDRTLKYLKEIDVDRLLYVFRVTHGLSTQQATPNGGWDAPDFPFRSHVQGHFLSAWAQCYAVLRDQTCYDRATYFAAELQKCQTNNNAVGFTEGYVSGFPESDFARLENGTLTNGNVPYYAVHKTLAGLLDIWRLTNDTTSRDVLLSLASWVDRRTEPLSYNAMQKLLQTEFGGMNEVMADIYHQTGNKKWLTVAQRFDHAVIFDPLAANKDKFDGTHANTQVPKWIGAARQYKATGESRYLDIARNAWEINVKSHTYAIGGNSQAEHFRAPNAIAAYLTNDTCEACNSYNMLKLTRELWLLDSDNSAYFDFYENALLNHLLGQQDPHDHHGHITYFTPLNAGGRRGVGPAWGGGTWSTDYDSFWCCQGTALETNTKLMDSIYFYSDSTLFINLFISSVLKWQEMGITLKQSTTYPVGDTSQLEVSGSGDWTMNIRIPAWTSSAELTLNGKALPDVKSTPGTYAQISRTWADGDVVEIRFPMSLRTVAANDNSSMVAIAYGPSILCGNYGDQALSSTPTLALDSIKRSGASSLDFTSIADDKNVTLSAFYDAQGYNYNVYWATIGSLDAA</sequence>
<evidence type="ECO:0008006" key="6">
    <source>
        <dbReference type="Google" id="ProtNLM"/>
    </source>
</evidence>
<dbReference type="SUPFAM" id="SSF48208">
    <property type="entry name" value="Six-hairpin glycosidases"/>
    <property type="match status" value="1"/>
</dbReference>
<keyword evidence="5" id="KW-1185">Reference proteome</keyword>
<evidence type="ECO:0000259" key="3">
    <source>
        <dbReference type="Pfam" id="PF20736"/>
    </source>
</evidence>
<evidence type="ECO:0000313" key="4">
    <source>
        <dbReference type="EMBL" id="CAG8887097.1"/>
    </source>
</evidence>
<dbReference type="AlphaFoldDB" id="A0A9W4K989"/>
<accession>A0A9W4K989</accession>
<protein>
    <recommendedName>
        <fullName evidence="6">Secreted protein</fullName>
    </recommendedName>
</protein>
<feature type="signal peptide" evidence="1">
    <location>
        <begin position="1"/>
        <end position="27"/>
    </location>
</feature>
<dbReference type="Pfam" id="PF20736">
    <property type="entry name" value="Glyco_hydro127M"/>
    <property type="match status" value="1"/>
</dbReference>
<keyword evidence="1" id="KW-0732">Signal</keyword>
<gene>
    <name evidence="4" type="ORF">PEGY_LOCUS1007</name>
</gene>
<dbReference type="PANTHER" id="PTHR31151">
    <property type="entry name" value="PROLINE-TRNA LIGASE (DUF1680)"/>
    <property type="match status" value="1"/>
</dbReference>
<dbReference type="Pfam" id="PF07944">
    <property type="entry name" value="Beta-AFase-like_GH127_cat"/>
    <property type="match status" value="1"/>
</dbReference>
<evidence type="ECO:0000313" key="5">
    <source>
        <dbReference type="Proteomes" id="UP001154252"/>
    </source>
</evidence>
<name>A0A9W4K989_9EURO</name>
<dbReference type="PANTHER" id="PTHR31151:SF0">
    <property type="entry name" value="PROLINE-TRNA LIGASE (DUF1680)"/>
    <property type="match status" value="1"/>
</dbReference>
<dbReference type="InterPro" id="IPR049046">
    <property type="entry name" value="Beta-AFase-like_GH127_middle"/>
</dbReference>
<dbReference type="InterPro" id="IPR012878">
    <property type="entry name" value="Beta-AFase-like_GH127_cat"/>
</dbReference>
<dbReference type="InterPro" id="IPR008928">
    <property type="entry name" value="6-hairpin_glycosidase_sf"/>
</dbReference>
<reference evidence="4" key="1">
    <citation type="submission" date="2021-07" db="EMBL/GenBank/DDBJ databases">
        <authorList>
            <person name="Branca A.L. A."/>
        </authorList>
    </citation>
    <scope>NUCLEOTIDE SEQUENCE</scope>
</reference>
<evidence type="ECO:0000256" key="1">
    <source>
        <dbReference type="SAM" id="SignalP"/>
    </source>
</evidence>